<evidence type="ECO:0000259" key="1">
    <source>
        <dbReference type="Pfam" id="PF14905"/>
    </source>
</evidence>
<protein>
    <recommendedName>
        <fullName evidence="1">Outer membrane protein beta-barrel domain-containing protein</fullName>
    </recommendedName>
</protein>
<dbReference type="KEGG" id="stha:NCTC11429_00742"/>
<dbReference type="InterPro" id="IPR041700">
    <property type="entry name" value="OMP_b-brl_3"/>
</dbReference>
<dbReference type="SUPFAM" id="SSF56935">
    <property type="entry name" value="Porins"/>
    <property type="match status" value="1"/>
</dbReference>
<feature type="domain" description="Outer membrane protein beta-barrel" evidence="1">
    <location>
        <begin position="451"/>
        <end position="785"/>
    </location>
</feature>
<dbReference type="Pfam" id="PF14905">
    <property type="entry name" value="OMP_b-brl_3"/>
    <property type="match status" value="1"/>
</dbReference>
<evidence type="ECO:0000313" key="2">
    <source>
        <dbReference type="EMBL" id="VTR30929.1"/>
    </source>
</evidence>
<organism evidence="2 3">
    <name type="scientific">Sphingobacterium thalpophilum</name>
    <dbReference type="NCBI Taxonomy" id="259"/>
    <lineage>
        <taxon>Bacteria</taxon>
        <taxon>Pseudomonadati</taxon>
        <taxon>Bacteroidota</taxon>
        <taxon>Sphingobacteriia</taxon>
        <taxon>Sphingobacteriales</taxon>
        <taxon>Sphingobacteriaceae</taxon>
        <taxon>Sphingobacterium</taxon>
    </lineage>
</organism>
<dbReference type="STRING" id="1123265.GCA_000686625_03008"/>
<name>A0A4U9UFZ0_9SPHI</name>
<evidence type="ECO:0000313" key="3">
    <source>
        <dbReference type="Proteomes" id="UP000308196"/>
    </source>
</evidence>
<accession>A0A4U9UFZ0</accession>
<dbReference type="SUPFAM" id="SSF49464">
    <property type="entry name" value="Carboxypeptidase regulatory domain-like"/>
    <property type="match status" value="1"/>
</dbReference>
<dbReference type="EMBL" id="LR590484">
    <property type="protein sequence ID" value="VTR30929.1"/>
    <property type="molecule type" value="Genomic_DNA"/>
</dbReference>
<proteinExistence type="predicted"/>
<dbReference type="Proteomes" id="UP000308196">
    <property type="component" value="Chromosome"/>
</dbReference>
<dbReference type="InterPro" id="IPR008969">
    <property type="entry name" value="CarboxyPept-like_regulatory"/>
</dbReference>
<dbReference type="GeneID" id="78461536"/>
<dbReference type="RefSeq" id="WP_028072594.1">
    <property type="nucleotide sequence ID" value="NZ_LR590484.1"/>
</dbReference>
<reference evidence="2 3" key="1">
    <citation type="submission" date="2019-05" db="EMBL/GenBank/DDBJ databases">
        <authorList>
            <consortium name="Pathogen Informatics"/>
        </authorList>
    </citation>
    <scope>NUCLEOTIDE SEQUENCE [LARGE SCALE GENOMIC DNA]</scope>
    <source>
        <strain evidence="2 3">NCTC11429</strain>
    </source>
</reference>
<sequence>MKRVLQILFFFVFAAHGLAVGQSRIAGKVSDVKDQLKLSDATVMLLTAKDSILTSFTRSDADGSFSLSRPDTGSYLLIVSYPKYGDFYTEILPGRDYSQLAIGLTNTATLLEEVIVTGRIPITIKGDTTEYDAGSFKVEKNAKVEDLLKVLPGITVDASGKITAQGKTVKKVLVDGEEFFGDDPTLVTRNIRSDMVDKVQVYEKKSEQAERTGVDDGQREQTINVKLKDGSKNGMFGKALFGGGTDDYYMGQLMLNKFKGSQKISVYGLFGNNGTTSMNWQDAQKYGGDSGVSYGDDGSVSINSFSDPFSGQGVIGVPRAINSGANFSDKFDKEKHTVNINYKYGRLSSDGNDETISSGLINNRSLKTVDTENDQHRANLKYDLKFDSLNMLTVRGGISRKNLWSDNERNAFQFKQRPDSQGDLDTTTAEKTREIIKNNINELNFSAYYTHKFRKKGRSFTLDGQLNRNETNGTGHLTSKLHKYDLGQTVSTDQRKVRDNQSEVWGASISYTEPLSKVWNLVLGTGIEQSNSSSSVQSLNKDGNGNYTDLDSLFSNDYDFDRNSSRYKLAIVHTTEKFKFTVANNFNHDKLKQFNNYTSQGLSRSYFTYNPNVSAGYSFTKTKGLWMNYTGKNQLPSMSQIQPILDNSDQINRYLGNENLKPSFRNSLNLNYNSFRVLTGNYLYVGGNVSLEKNPITQNIDTLDGINTYTWNNVNGKTNTSVNIWSGVYFKLSKKLGLSNSPQFYLNMSDNYNMFNQQLNKVNTTNFNFTYNFKRDTKTGLNFDLNLSPQYRIMKSSLEPTTNSNGFVFGSNGSVEYFITKTFKLYTNYSYTYEAATKAFDQKFEQFLLHPGVSKKFLKNESLVLDFTVNDVLDQNKGFSRSASTSVFTQRRYDTIRRYYMLKLSWDFTKMFL</sequence>
<dbReference type="AlphaFoldDB" id="A0A4U9UFZ0"/>
<gene>
    <name evidence="2" type="ORF">NCTC11429_00742</name>
</gene>